<protein>
    <submittedName>
        <fullName evidence="2">Uncharacterized protein</fullName>
    </submittedName>
</protein>
<dbReference type="SMART" id="SM00363">
    <property type="entry name" value="S4"/>
    <property type="match status" value="1"/>
</dbReference>
<dbReference type="EMBL" id="CP019124">
    <property type="protein sequence ID" value="APX90523.1"/>
    <property type="molecule type" value="Genomic_DNA"/>
</dbReference>
<accession>A0A1U7DKV5</accession>
<evidence type="ECO:0000256" key="1">
    <source>
        <dbReference type="SAM" id="MobiDB-lite"/>
    </source>
</evidence>
<keyword evidence="3" id="KW-1185">Reference proteome</keyword>
<dbReference type="PROSITE" id="PS50889">
    <property type="entry name" value="S4"/>
    <property type="match status" value="1"/>
</dbReference>
<dbReference type="Gene3D" id="3.10.290.10">
    <property type="entry name" value="RNA-binding S4 domain"/>
    <property type="match status" value="1"/>
</dbReference>
<dbReference type="OrthoDB" id="9797176at2"/>
<feature type="compositionally biased region" description="Low complexity" evidence="1">
    <location>
        <begin position="90"/>
        <end position="113"/>
    </location>
</feature>
<evidence type="ECO:0000313" key="3">
    <source>
        <dbReference type="Proteomes" id="UP000187266"/>
    </source>
</evidence>
<evidence type="ECO:0000313" key="2">
    <source>
        <dbReference type="EMBL" id="APX90523.1"/>
    </source>
</evidence>
<reference evidence="2 3" key="1">
    <citation type="submission" date="2017-01" db="EMBL/GenBank/DDBJ databases">
        <title>Genomic analysis of Xuhuaishuia manganoxidans DY6-4.</title>
        <authorList>
            <person name="Wang X."/>
        </authorList>
    </citation>
    <scope>NUCLEOTIDE SEQUENCE [LARGE SCALE GENOMIC DNA]</scope>
    <source>
        <strain evidence="2 3">DY6-4</strain>
    </source>
</reference>
<dbReference type="SUPFAM" id="SSF55174">
    <property type="entry name" value="Alpha-L RNA-binding motif"/>
    <property type="match status" value="1"/>
</dbReference>
<organism evidence="2 3">
    <name type="scientific">Brevirhabdus pacifica</name>
    <dbReference type="NCBI Taxonomy" id="1267768"/>
    <lineage>
        <taxon>Bacteria</taxon>
        <taxon>Pseudomonadati</taxon>
        <taxon>Pseudomonadota</taxon>
        <taxon>Alphaproteobacteria</taxon>
        <taxon>Rhodobacterales</taxon>
        <taxon>Paracoccaceae</taxon>
        <taxon>Brevirhabdus</taxon>
    </lineage>
</organism>
<dbReference type="Proteomes" id="UP000187266">
    <property type="component" value="Chromosome"/>
</dbReference>
<name>A0A1U7DKV5_9RHOB</name>
<feature type="region of interest" description="Disordered" evidence="1">
    <location>
        <begin position="86"/>
        <end position="146"/>
    </location>
</feature>
<dbReference type="InterPro" id="IPR002942">
    <property type="entry name" value="S4_RNA-bd"/>
</dbReference>
<dbReference type="AlphaFoldDB" id="A0A1U7DKV5"/>
<dbReference type="STRING" id="1267768.BV394_12980"/>
<proteinExistence type="predicted"/>
<accession>A0A2M9DC82</accession>
<gene>
    <name evidence="2" type="ORF">BV394_12980</name>
</gene>
<dbReference type="InterPro" id="IPR036986">
    <property type="entry name" value="S4_RNA-bd_sf"/>
</dbReference>
<dbReference type="GO" id="GO:0003723">
    <property type="term" value="F:RNA binding"/>
    <property type="evidence" value="ECO:0007669"/>
    <property type="project" value="InterPro"/>
</dbReference>
<dbReference type="CDD" id="cd00165">
    <property type="entry name" value="S4"/>
    <property type="match status" value="1"/>
</dbReference>
<dbReference type="Pfam" id="PF01479">
    <property type="entry name" value="S4"/>
    <property type="match status" value="1"/>
</dbReference>
<feature type="compositionally biased region" description="Basic and acidic residues" evidence="1">
    <location>
        <begin position="135"/>
        <end position="146"/>
    </location>
</feature>
<sequence>MSGSRPTIRLDKWLWHARFFKTRTLASQAVAAGRVRVNSARVTKPATGVGIDDTLTFSQGQKVRVIRVLGLSQRRGPATEAALLYDDLSPQPAGAEDPGPGAADTPDQGAGAARSDVPPTPRFEGKGRPSKRDRRVLDLSRRKLLE</sequence>
<dbReference type="RefSeq" id="WP_076980540.1">
    <property type="nucleotide sequence ID" value="NZ_CP019124.1"/>
</dbReference>